<evidence type="ECO:0000256" key="4">
    <source>
        <dbReference type="RuleBase" id="RU003744"/>
    </source>
</evidence>
<dbReference type="RefSeq" id="WP_188408891.1">
    <property type="nucleotide sequence ID" value="NZ_BMCP01000001.1"/>
</dbReference>
<reference evidence="7" key="2">
    <citation type="submission" date="2020-09" db="EMBL/GenBank/DDBJ databases">
        <authorList>
            <person name="Sun Q."/>
            <person name="Sedlacek I."/>
        </authorList>
    </citation>
    <scope>NUCLEOTIDE SEQUENCE</scope>
    <source>
        <strain evidence="7">CCM 7684</strain>
    </source>
</reference>
<feature type="domain" description="Solute-binding protein family 3/N-terminal" evidence="6">
    <location>
        <begin position="26"/>
        <end position="256"/>
    </location>
</feature>
<feature type="signal peptide" evidence="5">
    <location>
        <begin position="1"/>
        <end position="21"/>
    </location>
</feature>
<gene>
    <name evidence="7" type="ORF">GCM10007276_13450</name>
</gene>
<evidence type="ECO:0000313" key="8">
    <source>
        <dbReference type="Proteomes" id="UP000602745"/>
    </source>
</evidence>
<evidence type="ECO:0000256" key="1">
    <source>
        <dbReference type="ARBA" id="ARBA00004196"/>
    </source>
</evidence>
<dbReference type="SMART" id="SM00062">
    <property type="entry name" value="PBPb"/>
    <property type="match status" value="1"/>
</dbReference>
<name>A0A8J2VPB3_9RHOB</name>
<evidence type="ECO:0000259" key="6">
    <source>
        <dbReference type="SMART" id="SM00062"/>
    </source>
</evidence>
<dbReference type="PANTHER" id="PTHR35936">
    <property type="entry name" value="MEMBRANE-BOUND LYTIC MUREIN TRANSGLYCOSYLASE F"/>
    <property type="match status" value="1"/>
</dbReference>
<reference evidence="7" key="1">
    <citation type="journal article" date="2014" name="Int. J. Syst. Evol. Microbiol.">
        <title>Complete genome sequence of Corynebacterium casei LMG S-19264T (=DSM 44701T), isolated from a smear-ripened cheese.</title>
        <authorList>
            <consortium name="US DOE Joint Genome Institute (JGI-PGF)"/>
            <person name="Walter F."/>
            <person name="Albersmeier A."/>
            <person name="Kalinowski J."/>
            <person name="Ruckert C."/>
        </authorList>
    </citation>
    <scope>NUCLEOTIDE SEQUENCE</scope>
    <source>
        <strain evidence="7">CCM 7684</strain>
    </source>
</reference>
<keyword evidence="8" id="KW-1185">Reference proteome</keyword>
<dbReference type="PANTHER" id="PTHR35936:SF17">
    <property type="entry name" value="ARGININE-BINDING EXTRACELLULAR PROTEIN ARTP"/>
    <property type="match status" value="1"/>
</dbReference>
<evidence type="ECO:0000256" key="3">
    <source>
        <dbReference type="ARBA" id="ARBA00022729"/>
    </source>
</evidence>
<dbReference type="GO" id="GO:0030313">
    <property type="term" value="C:cell envelope"/>
    <property type="evidence" value="ECO:0007669"/>
    <property type="project" value="UniProtKB-SubCell"/>
</dbReference>
<dbReference type="InterPro" id="IPR001638">
    <property type="entry name" value="Solute-binding_3/MltF_N"/>
</dbReference>
<sequence>MISRLLFAFFIFLAAVAGSHAKEWTTVRIGTEGAYPPFNFIDADNQIQGFDIEIGRALCAEMKVECEFVIQDWDGIIPALLAHRYDAVMAAMSITGQRKQQVAFSDRYHVSTASFVARKGSTIRDTAPDAMKDLTLGGQSSTTYATLLQELYAKAGARIRLYATQDEANLDLSKGRLDVVLANKTTLLQWLKNSEEGGCCTLVGEDINNSAYLGEGVGIAFRKTDPRLRAMFNEALKTIRENGTYQDIKDKFFSAEAL</sequence>
<dbReference type="InterPro" id="IPR018313">
    <property type="entry name" value="SBP_3_CS"/>
</dbReference>
<comment type="caution">
    <text evidence="7">The sequence shown here is derived from an EMBL/GenBank/DDBJ whole genome shotgun (WGS) entry which is preliminary data.</text>
</comment>
<evidence type="ECO:0000256" key="2">
    <source>
        <dbReference type="ARBA" id="ARBA00010333"/>
    </source>
</evidence>
<feature type="chain" id="PRO_5035199982" evidence="5">
    <location>
        <begin position="22"/>
        <end position="258"/>
    </location>
</feature>
<evidence type="ECO:0000256" key="5">
    <source>
        <dbReference type="SAM" id="SignalP"/>
    </source>
</evidence>
<dbReference type="Pfam" id="PF00497">
    <property type="entry name" value="SBP_bac_3"/>
    <property type="match status" value="1"/>
</dbReference>
<keyword evidence="3 5" id="KW-0732">Signal</keyword>
<accession>A0A8J2VPB3</accession>
<comment type="subcellular location">
    <subcellularLocation>
        <location evidence="1">Cell envelope</location>
    </subcellularLocation>
</comment>
<dbReference type="PROSITE" id="PS01039">
    <property type="entry name" value="SBP_BACTERIAL_3"/>
    <property type="match status" value="1"/>
</dbReference>
<dbReference type="AlphaFoldDB" id="A0A8J2VPB3"/>
<comment type="similarity">
    <text evidence="2 4">Belongs to the bacterial solute-binding protein 3 family.</text>
</comment>
<dbReference type="SUPFAM" id="SSF53850">
    <property type="entry name" value="Periplasmic binding protein-like II"/>
    <property type="match status" value="1"/>
</dbReference>
<dbReference type="Proteomes" id="UP000602745">
    <property type="component" value="Unassembled WGS sequence"/>
</dbReference>
<protein>
    <submittedName>
        <fullName evidence="7">Amino acid ABC transporter</fullName>
    </submittedName>
</protein>
<evidence type="ECO:0000313" key="7">
    <source>
        <dbReference type="EMBL" id="GGE37344.1"/>
    </source>
</evidence>
<dbReference type="Gene3D" id="3.40.190.10">
    <property type="entry name" value="Periplasmic binding protein-like II"/>
    <property type="match status" value="2"/>
</dbReference>
<proteinExistence type="inferred from homology"/>
<dbReference type="EMBL" id="BMCP01000001">
    <property type="protein sequence ID" value="GGE37344.1"/>
    <property type="molecule type" value="Genomic_DNA"/>
</dbReference>
<organism evidence="7 8">
    <name type="scientific">Agaricicola taiwanensis</name>
    <dbReference type="NCBI Taxonomy" id="591372"/>
    <lineage>
        <taxon>Bacteria</taxon>
        <taxon>Pseudomonadati</taxon>
        <taxon>Pseudomonadota</taxon>
        <taxon>Alphaproteobacteria</taxon>
        <taxon>Rhodobacterales</taxon>
        <taxon>Paracoccaceae</taxon>
        <taxon>Agaricicola</taxon>
    </lineage>
</organism>